<dbReference type="AlphaFoldDB" id="A0A8H3WYF1"/>
<gene>
    <name evidence="1" type="ORF">F8M41_013416</name>
</gene>
<name>A0A8H3WYF1_GIGMA</name>
<keyword evidence="2" id="KW-1185">Reference proteome</keyword>
<dbReference type="EMBL" id="WTPW01002720">
    <property type="protein sequence ID" value="KAF0369735.1"/>
    <property type="molecule type" value="Genomic_DNA"/>
</dbReference>
<dbReference type="Proteomes" id="UP000439903">
    <property type="component" value="Unassembled WGS sequence"/>
</dbReference>
<evidence type="ECO:0000313" key="2">
    <source>
        <dbReference type="Proteomes" id="UP000439903"/>
    </source>
</evidence>
<proteinExistence type="predicted"/>
<reference evidence="1 2" key="1">
    <citation type="journal article" date="2019" name="Environ. Microbiol.">
        <title>At the nexus of three kingdoms: the genome of the mycorrhizal fungus Gigaspora margarita provides insights into plant, endobacterial and fungal interactions.</title>
        <authorList>
            <person name="Venice F."/>
            <person name="Ghignone S."/>
            <person name="Salvioli di Fossalunga A."/>
            <person name="Amselem J."/>
            <person name="Novero M."/>
            <person name="Xianan X."/>
            <person name="Sedzielewska Toro K."/>
            <person name="Morin E."/>
            <person name="Lipzen A."/>
            <person name="Grigoriev I.V."/>
            <person name="Henrissat B."/>
            <person name="Martin F.M."/>
            <person name="Bonfante P."/>
        </authorList>
    </citation>
    <scope>NUCLEOTIDE SEQUENCE [LARGE SCALE GENOMIC DNA]</scope>
    <source>
        <strain evidence="1 2">BEG34</strain>
    </source>
</reference>
<organism evidence="1 2">
    <name type="scientific">Gigaspora margarita</name>
    <dbReference type="NCBI Taxonomy" id="4874"/>
    <lineage>
        <taxon>Eukaryota</taxon>
        <taxon>Fungi</taxon>
        <taxon>Fungi incertae sedis</taxon>
        <taxon>Mucoromycota</taxon>
        <taxon>Glomeromycotina</taxon>
        <taxon>Glomeromycetes</taxon>
        <taxon>Diversisporales</taxon>
        <taxon>Gigasporaceae</taxon>
        <taxon>Gigaspora</taxon>
    </lineage>
</organism>
<comment type="caution">
    <text evidence="1">The sequence shown here is derived from an EMBL/GenBank/DDBJ whole genome shotgun (WGS) entry which is preliminary data.</text>
</comment>
<protein>
    <submittedName>
        <fullName evidence="1">Uncharacterized protein</fullName>
    </submittedName>
</protein>
<evidence type="ECO:0000313" key="1">
    <source>
        <dbReference type="EMBL" id="KAF0369735.1"/>
    </source>
</evidence>
<dbReference type="OrthoDB" id="2448326at2759"/>
<accession>A0A8H3WYF1</accession>
<sequence>MTIDIDNHITSSGSYYRFQKWLEELSNHKESLPEELFNISSQMQEIVNKKLHVYLAEILNLLSEERSSSTNIIDSSIASTMTNTTNMKICLGCEKHVEAKNSTIDQLNNPYIFKSYNINEEQINMFTPKISLTQQKITNSRVNIPKIYIPNPTNINPNSLANIERFLNIDLKCFAVCQGYRTENQLFYLKDVLTIDASEINFTNFTNSPPISPIMVKLFHHISPHFTSIYSADHHKSWDSICNISLSYGYEAFMAICKKLF</sequence>